<evidence type="ECO:0000313" key="2">
    <source>
        <dbReference type="EMBL" id="VFS48060.1"/>
    </source>
</evidence>
<sequence>MASFHDLNIASKANAGIEVAVVIPSADTNEGIPTGDVLTVLSIFSERFRKAESEGYRRIRESLKATEDKDQKISQSVYEEVALDSIAQLVSDWSYDEPCTIENVKEFLSANPHMYDLINRLAADHAVFFGNAATS</sequence>
<proteinExistence type="predicted"/>
<accession>A0A2C6BZY8</accession>
<dbReference type="OrthoDB" id="7061690at2"/>
<reference evidence="2 4" key="3">
    <citation type="submission" date="2019-03" db="EMBL/GenBank/DDBJ databases">
        <authorList>
            <consortium name="Pathogen Informatics"/>
        </authorList>
    </citation>
    <scope>NUCLEOTIDE SEQUENCE [LARGE SCALE GENOMIC DNA]</scope>
    <source>
        <strain evidence="2 4">NCTC12282</strain>
    </source>
</reference>
<keyword evidence="3" id="KW-1185">Reference proteome</keyword>
<evidence type="ECO:0000313" key="3">
    <source>
        <dbReference type="Proteomes" id="UP000224974"/>
    </source>
</evidence>
<dbReference type="Proteomes" id="UP000224974">
    <property type="component" value="Unassembled WGS sequence"/>
</dbReference>
<gene>
    <name evidence="1" type="ORF">CRN84_10215</name>
    <name evidence="2" type="ORF">NCTC12282_02973</name>
</gene>
<evidence type="ECO:0000313" key="4">
    <source>
        <dbReference type="Proteomes" id="UP000373449"/>
    </source>
</evidence>
<reference evidence="3" key="1">
    <citation type="submission" date="2017-09" db="EMBL/GenBank/DDBJ databases">
        <title>FDA dAtabase for Regulatory Grade micrObial Sequences (FDA-ARGOS): Supporting development and validation of Infectious Disease Dx tests.</title>
        <authorList>
            <person name="Minogue T."/>
            <person name="Wolcott M."/>
            <person name="Wasieloski L."/>
            <person name="Aguilar W."/>
            <person name="Moore D."/>
            <person name="Tallon L."/>
            <person name="Sadzewicz L."/>
            <person name="Ott S."/>
            <person name="Zhao X."/>
            <person name="Nagaraj S."/>
            <person name="Vavikolanu K."/>
            <person name="Aluvathingal J."/>
            <person name="Nadendla S."/>
            <person name="Sichtig H."/>
        </authorList>
    </citation>
    <scope>NUCLEOTIDE SEQUENCE [LARGE SCALE GENOMIC DNA]</scope>
    <source>
        <strain evidence="3">FDAARGOS_387</strain>
    </source>
</reference>
<organism evidence="1 3">
    <name type="scientific">Budvicia aquatica</name>
    <dbReference type="NCBI Taxonomy" id="82979"/>
    <lineage>
        <taxon>Bacteria</taxon>
        <taxon>Pseudomonadati</taxon>
        <taxon>Pseudomonadota</taxon>
        <taxon>Gammaproteobacteria</taxon>
        <taxon>Enterobacterales</taxon>
        <taxon>Budviciaceae</taxon>
        <taxon>Budvicia</taxon>
    </lineage>
</organism>
<dbReference type="AlphaFoldDB" id="A0A2C6BZY8"/>
<reference evidence="1" key="2">
    <citation type="submission" date="2017-09" db="EMBL/GenBank/DDBJ databases">
        <title>FDA dAtabase for Regulatory Grade micrObial Sequences (FDA-ARGOS): Supporting development and validation of Infectious Disease Dx tests.</title>
        <authorList>
            <person name="Minogue T."/>
            <person name="Wolcott M."/>
            <person name="Wasieloski L."/>
            <person name="Aguilar W."/>
            <person name="Moore D."/>
            <person name="Tallon L.J."/>
            <person name="Sadzewicz L."/>
            <person name="Ott S."/>
            <person name="Zhao X."/>
            <person name="Nagaraj S."/>
            <person name="Vavikolanu K."/>
            <person name="Aluvathingal J."/>
            <person name="Nadendla S."/>
            <person name="Sichtig H."/>
        </authorList>
    </citation>
    <scope>NUCLEOTIDE SEQUENCE</scope>
    <source>
        <strain evidence="1">FDAARGOS_387</strain>
    </source>
</reference>
<dbReference type="EMBL" id="PDDX01000001">
    <property type="protein sequence ID" value="PHI29680.1"/>
    <property type="molecule type" value="Genomic_DNA"/>
</dbReference>
<protein>
    <submittedName>
        <fullName evidence="1">Uncharacterized protein</fullName>
    </submittedName>
</protein>
<dbReference type="Proteomes" id="UP000373449">
    <property type="component" value="Unassembled WGS sequence"/>
</dbReference>
<dbReference type="EMBL" id="CAADJA010000002">
    <property type="protein sequence ID" value="VFS48060.1"/>
    <property type="molecule type" value="Genomic_DNA"/>
</dbReference>
<name>A0A2C6BZY8_9GAMM</name>
<dbReference type="RefSeq" id="WP_029093187.1">
    <property type="nucleotide sequence ID" value="NZ_CAADJA010000002.1"/>
</dbReference>
<evidence type="ECO:0000313" key="1">
    <source>
        <dbReference type="EMBL" id="PHI29680.1"/>
    </source>
</evidence>